<evidence type="ECO:0000256" key="2">
    <source>
        <dbReference type="SAM" id="Phobius"/>
    </source>
</evidence>
<dbReference type="Proteomes" id="UP000193711">
    <property type="component" value="Unassembled WGS sequence"/>
</dbReference>
<dbReference type="RefSeq" id="WP_129588013.1">
    <property type="nucleotide sequence ID" value="NZ_FXBM01000002.1"/>
</dbReference>
<keyword evidence="2" id="KW-0472">Membrane</keyword>
<feature type="transmembrane region" description="Helical" evidence="2">
    <location>
        <begin position="7"/>
        <end position="32"/>
    </location>
</feature>
<accession>A0A1X7P2M5</accession>
<name>A0A1X7P2M5_9MICO</name>
<proteinExistence type="predicted"/>
<keyword evidence="2" id="KW-0812">Transmembrane</keyword>
<dbReference type="EMBL" id="FXBM01000002">
    <property type="protein sequence ID" value="SMH44540.1"/>
    <property type="molecule type" value="Genomic_DNA"/>
</dbReference>
<dbReference type="STRING" id="1891671.SAMN06295885_2383"/>
<reference evidence="4" key="1">
    <citation type="submission" date="2017-04" db="EMBL/GenBank/DDBJ databases">
        <authorList>
            <person name="Varghese N."/>
            <person name="Submissions S."/>
        </authorList>
    </citation>
    <scope>NUCLEOTIDE SEQUENCE [LARGE SCALE GENOMIC DNA]</scope>
    <source>
        <strain evidence="4">VKM Ac-2121</strain>
    </source>
</reference>
<feature type="transmembrane region" description="Helical" evidence="2">
    <location>
        <begin position="52"/>
        <end position="76"/>
    </location>
</feature>
<evidence type="ECO:0000256" key="1">
    <source>
        <dbReference type="SAM" id="MobiDB-lite"/>
    </source>
</evidence>
<keyword evidence="2" id="KW-1133">Transmembrane helix</keyword>
<evidence type="ECO:0000313" key="4">
    <source>
        <dbReference type="Proteomes" id="UP000193711"/>
    </source>
</evidence>
<dbReference type="AlphaFoldDB" id="A0A1X7P2M5"/>
<feature type="region of interest" description="Disordered" evidence="1">
    <location>
        <begin position="82"/>
        <end position="107"/>
    </location>
</feature>
<organism evidence="3 4">
    <name type="scientific">Rathayibacter oskolensis</name>
    <dbReference type="NCBI Taxonomy" id="1891671"/>
    <lineage>
        <taxon>Bacteria</taxon>
        <taxon>Bacillati</taxon>
        <taxon>Actinomycetota</taxon>
        <taxon>Actinomycetes</taxon>
        <taxon>Micrococcales</taxon>
        <taxon>Microbacteriaceae</taxon>
        <taxon>Rathayibacter</taxon>
    </lineage>
</organism>
<protein>
    <submittedName>
        <fullName evidence="3">Uncharacterized protein</fullName>
    </submittedName>
</protein>
<gene>
    <name evidence="3" type="ORF">SAMN06295885_2383</name>
</gene>
<sequence>MTRARVWWGAAVAVELLLCAVVLAIPVIILLLPNQWQGDSPTVPTEIIVRQALSQAAPAFATAALALLSVLVVAAFGRDRPKRAEREAEPDDGWAEALVEAPPAPRR</sequence>
<keyword evidence="4" id="KW-1185">Reference proteome</keyword>
<evidence type="ECO:0000313" key="3">
    <source>
        <dbReference type="EMBL" id="SMH44540.1"/>
    </source>
</evidence>